<organism evidence="2 3">
    <name type="scientific">Terriglobus albidus</name>
    <dbReference type="NCBI Taxonomy" id="1592106"/>
    <lineage>
        <taxon>Bacteria</taxon>
        <taxon>Pseudomonadati</taxon>
        <taxon>Acidobacteriota</taxon>
        <taxon>Terriglobia</taxon>
        <taxon>Terriglobales</taxon>
        <taxon>Acidobacteriaceae</taxon>
        <taxon>Terriglobus</taxon>
    </lineage>
</organism>
<name>A0A5B9EEK9_9BACT</name>
<gene>
    <name evidence="2" type="ORF">FTW19_20345</name>
</gene>
<dbReference type="RefSeq" id="WP_147649394.1">
    <property type="nucleotide sequence ID" value="NZ_CP042806.1"/>
</dbReference>
<accession>A0A5B9EEK9</accession>
<evidence type="ECO:0000256" key="1">
    <source>
        <dbReference type="SAM" id="MobiDB-lite"/>
    </source>
</evidence>
<proteinExistence type="predicted"/>
<dbReference type="EMBL" id="CP042806">
    <property type="protein sequence ID" value="QEE30124.1"/>
    <property type="molecule type" value="Genomic_DNA"/>
</dbReference>
<protein>
    <submittedName>
        <fullName evidence="2">Uncharacterized protein</fullName>
    </submittedName>
</protein>
<feature type="region of interest" description="Disordered" evidence="1">
    <location>
        <begin position="63"/>
        <end position="83"/>
    </location>
</feature>
<reference evidence="2 3" key="1">
    <citation type="submission" date="2019-08" db="EMBL/GenBank/DDBJ databases">
        <title>Complete genome sequence of Terriglobus albidus strain ORNL.</title>
        <authorList>
            <person name="Podar M."/>
        </authorList>
    </citation>
    <scope>NUCLEOTIDE SEQUENCE [LARGE SCALE GENOMIC DNA]</scope>
    <source>
        <strain evidence="2 3">ORNL</strain>
    </source>
</reference>
<keyword evidence="3" id="KW-1185">Reference proteome</keyword>
<dbReference type="Proteomes" id="UP000321820">
    <property type="component" value="Chromosome"/>
</dbReference>
<evidence type="ECO:0000313" key="2">
    <source>
        <dbReference type="EMBL" id="QEE30124.1"/>
    </source>
</evidence>
<dbReference type="KEGG" id="talb:FTW19_20345"/>
<evidence type="ECO:0000313" key="3">
    <source>
        <dbReference type="Proteomes" id="UP000321820"/>
    </source>
</evidence>
<sequence>MPLLHALAVAVATYVTFWPVVCPMKGCESRMVGVLLPEELPLPDPVLLPEPEELPEPVLPLPEEELPVSEPELLPEPEEELPVPEPELLEPEELPELALPLPEDELLVPFDVPEEDPEVVVPELDEAAAESRLSEPPLPHPARSTVINTARVTPLLRMSGHEGRSMVAVSTVAG</sequence>
<dbReference type="AlphaFoldDB" id="A0A5B9EEK9"/>